<dbReference type="InterPro" id="IPR050172">
    <property type="entry name" value="SsuD_RutA_monooxygenase"/>
</dbReference>
<dbReference type="GO" id="GO:0046306">
    <property type="term" value="P:alkanesulfonate catabolic process"/>
    <property type="evidence" value="ECO:0007669"/>
    <property type="project" value="TreeGrafter"/>
</dbReference>
<sequence>MGMNISAASSAKQTGMTCGAAPASAVPRCPSGRRSTNSRSSFEIMSQPMPFDPGGRPAIFGPEDSAHGEDVMDFGFAWFTRGPMANAEGLKTLAAAGERLGYSYMLVPDHVVIPTQIDSTYPYSPDGSFPGTATGECMDQLTAIAFAMAATTKLRMLTSVMVVPHRPALLTAKIIATIDQLSNGRITIGCGAGWMEEEFEALQVPPYDERGAVTDEYLEVFRTVWTSEQASFHGKYVRFDNVGTRPLPVQKPHPPLWIGGESAPALKRVVSHGDGWYPIGNNPKFPLDTHARIAKRLERLKGFADEAGRDMSTIDLAYWSHWNTIGEEVKNKDGERMILTGSAATVAEDVARLKEAGFNHLMLNLAARDAANSIGRMEQFMADVVAKA</sequence>
<evidence type="ECO:0000256" key="3">
    <source>
        <dbReference type="ARBA" id="ARBA00023002"/>
    </source>
</evidence>
<reference evidence="6 7" key="1">
    <citation type="submission" date="2017-11" db="EMBL/GenBank/DDBJ databases">
        <title>Draft genome sequence of Rhizobiales bacterium SY3-13.</title>
        <authorList>
            <person name="Sun C."/>
        </authorList>
    </citation>
    <scope>NUCLEOTIDE SEQUENCE [LARGE SCALE GENOMIC DNA]</scope>
    <source>
        <strain evidence="6 7">SY3-13</strain>
    </source>
</reference>
<protein>
    <recommendedName>
        <fullName evidence="5">Luciferase-like domain-containing protein</fullName>
    </recommendedName>
</protein>
<evidence type="ECO:0000256" key="1">
    <source>
        <dbReference type="ARBA" id="ARBA00022630"/>
    </source>
</evidence>
<evidence type="ECO:0000259" key="5">
    <source>
        <dbReference type="Pfam" id="PF00296"/>
    </source>
</evidence>
<accession>A0A2M9G289</accession>
<dbReference type="Proteomes" id="UP000229498">
    <property type="component" value="Unassembled WGS sequence"/>
</dbReference>
<proteinExistence type="predicted"/>
<dbReference type="EMBL" id="PHIG01000031">
    <property type="protein sequence ID" value="PJK29833.1"/>
    <property type="molecule type" value="Genomic_DNA"/>
</dbReference>
<keyword evidence="3" id="KW-0560">Oxidoreductase</keyword>
<dbReference type="PANTHER" id="PTHR42847">
    <property type="entry name" value="ALKANESULFONATE MONOOXYGENASE"/>
    <property type="match status" value="1"/>
</dbReference>
<dbReference type="InterPro" id="IPR011251">
    <property type="entry name" value="Luciferase-like_dom"/>
</dbReference>
<evidence type="ECO:0000256" key="2">
    <source>
        <dbReference type="ARBA" id="ARBA00022643"/>
    </source>
</evidence>
<dbReference type="SUPFAM" id="SSF51679">
    <property type="entry name" value="Bacterial luciferase-like"/>
    <property type="match status" value="1"/>
</dbReference>
<comment type="caution">
    <text evidence="6">The sequence shown here is derived from an EMBL/GenBank/DDBJ whole genome shotgun (WGS) entry which is preliminary data.</text>
</comment>
<evidence type="ECO:0000313" key="6">
    <source>
        <dbReference type="EMBL" id="PJK29833.1"/>
    </source>
</evidence>
<keyword evidence="2" id="KW-0288">FMN</keyword>
<dbReference type="GO" id="GO:0008726">
    <property type="term" value="F:alkanesulfonate monooxygenase activity"/>
    <property type="evidence" value="ECO:0007669"/>
    <property type="project" value="TreeGrafter"/>
</dbReference>
<gene>
    <name evidence="6" type="ORF">CVT23_08630</name>
</gene>
<keyword evidence="1" id="KW-0285">Flavoprotein</keyword>
<organism evidence="6 7">
    <name type="scientific">Minwuia thermotolerans</name>
    <dbReference type="NCBI Taxonomy" id="2056226"/>
    <lineage>
        <taxon>Bacteria</taxon>
        <taxon>Pseudomonadati</taxon>
        <taxon>Pseudomonadota</taxon>
        <taxon>Alphaproteobacteria</taxon>
        <taxon>Minwuiales</taxon>
        <taxon>Minwuiaceae</taxon>
        <taxon>Minwuia</taxon>
    </lineage>
</organism>
<keyword evidence="7" id="KW-1185">Reference proteome</keyword>
<dbReference type="Pfam" id="PF00296">
    <property type="entry name" value="Bac_luciferase"/>
    <property type="match status" value="1"/>
</dbReference>
<dbReference type="InterPro" id="IPR019921">
    <property type="entry name" value="Lucif-like_OxRdtase_Rv2161c"/>
</dbReference>
<dbReference type="AlphaFoldDB" id="A0A2M9G289"/>
<evidence type="ECO:0000256" key="4">
    <source>
        <dbReference type="ARBA" id="ARBA00023033"/>
    </source>
</evidence>
<dbReference type="Gene3D" id="3.20.20.30">
    <property type="entry name" value="Luciferase-like domain"/>
    <property type="match status" value="1"/>
</dbReference>
<dbReference type="NCBIfam" id="TIGR03619">
    <property type="entry name" value="F420_Rv2161c"/>
    <property type="match status" value="1"/>
</dbReference>
<keyword evidence="4" id="KW-0503">Monooxygenase</keyword>
<dbReference type="InterPro" id="IPR036661">
    <property type="entry name" value="Luciferase-like_sf"/>
</dbReference>
<dbReference type="PANTHER" id="PTHR42847:SF4">
    <property type="entry name" value="ALKANESULFONATE MONOOXYGENASE-RELATED"/>
    <property type="match status" value="1"/>
</dbReference>
<evidence type="ECO:0000313" key="7">
    <source>
        <dbReference type="Proteomes" id="UP000229498"/>
    </source>
</evidence>
<feature type="domain" description="Luciferase-like" evidence="5">
    <location>
        <begin position="85"/>
        <end position="317"/>
    </location>
</feature>
<name>A0A2M9G289_9PROT</name>